<dbReference type="Gene3D" id="3.40.30.10">
    <property type="entry name" value="Glutaredoxin"/>
    <property type="match status" value="1"/>
</dbReference>
<dbReference type="InterPro" id="IPR017937">
    <property type="entry name" value="Thioredoxin_CS"/>
</dbReference>
<dbReference type="PROSITE" id="PS51352">
    <property type="entry name" value="THIOREDOXIN_2"/>
    <property type="match status" value="1"/>
</dbReference>
<accession>A0A7S0BJ61</accession>
<dbReference type="GO" id="GO:0045494">
    <property type="term" value="P:photoreceptor cell maintenance"/>
    <property type="evidence" value="ECO:0007669"/>
    <property type="project" value="InterPro"/>
</dbReference>
<dbReference type="PROSITE" id="PS00194">
    <property type="entry name" value="THIOREDOXIN_1"/>
    <property type="match status" value="1"/>
</dbReference>
<dbReference type="EMBL" id="HBEK01008150">
    <property type="protein sequence ID" value="CAD8394443.1"/>
    <property type="molecule type" value="Transcribed_RNA"/>
</dbReference>
<organism evidence="3">
    <name type="scientific">Rhodosorus marinus</name>
    <dbReference type="NCBI Taxonomy" id="101924"/>
    <lineage>
        <taxon>Eukaryota</taxon>
        <taxon>Rhodophyta</taxon>
        <taxon>Stylonematophyceae</taxon>
        <taxon>Stylonematales</taxon>
        <taxon>Stylonemataceae</taxon>
        <taxon>Rhodosorus</taxon>
    </lineage>
</organism>
<sequence>MVDVLNDWERMKWWEDVVGSELEASDGSIVKAEEVLYNKVVVLYFSAKWCPPCKVLTPLLRNLYLDEVKKVKLPVEVIFVSSDTDKEEMRNYFKEEQPDWYAVPFDAEGADELLKRFEIDSVPALVVMGRDGKIVTSDGKREIVKKQGKVFAEWVAADGHSR</sequence>
<dbReference type="Pfam" id="PF13905">
    <property type="entry name" value="Thioredoxin_8"/>
    <property type="match status" value="1"/>
</dbReference>
<dbReference type="PANTHER" id="PTHR46762">
    <property type="entry name" value="NUCLEOREDOXIN-LIKE PROTEIN 2"/>
    <property type="match status" value="1"/>
</dbReference>
<dbReference type="SUPFAM" id="SSF52833">
    <property type="entry name" value="Thioredoxin-like"/>
    <property type="match status" value="1"/>
</dbReference>
<comment type="function">
    <text evidence="1">Participates in various redox reactions through the reversible oxidation of its active center dithiol to a disulfide and catalyzes dithiol-disulfide exchange reactions.</text>
</comment>
<reference evidence="3" key="1">
    <citation type="submission" date="2021-01" db="EMBL/GenBank/DDBJ databases">
        <authorList>
            <person name="Corre E."/>
            <person name="Pelletier E."/>
            <person name="Niang G."/>
            <person name="Scheremetjew M."/>
            <person name="Finn R."/>
            <person name="Kale V."/>
            <person name="Holt S."/>
            <person name="Cochrane G."/>
            <person name="Meng A."/>
            <person name="Brown T."/>
            <person name="Cohen L."/>
        </authorList>
    </citation>
    <scope>NUCLEOTIDE SEQUENCE</scope>
    <source>
        <strain evidence="3">UTEX LB 2760</strain>
    </source>
</reference>
<name>A0A7S0BJ61_9RHOD</name>
<protein>
    <recommendedName>
        <fullName evidence="2">Thioredoxin domain-containing protein</fullName>
    </recommendedName>
</protein>
<evidence type="ECO:0000256" key="1">
    <source>
        <dbReference type="ARBA" id="ARBA00003318"/>
    </source>
</evidence>
<dbReference type="InterPro" id="IPR013766">
    <property type="entry name" value="Thioredoxin_domain"/>
</dbReference>
<dbReference type="AlphaFoldDB" id="A0A7S0BJ61"/>
<evidence type="ECO:0000259" key="2">
    <source>
        <dbReference type="PROSITE" id="PS51352"/>
    </source>
</evidence>
<dbReference type="InterPro" id="IPR012336">
    <property type="entry name" value="Thioredoxin-like_fold"/>
</dbReference>
<dbReference type="InterPro" id="IPR036249">
    <property type="entry name" value="Thioredoxin-like_sf"/>
</dbReference>
<evidence type="ECO:0000313" key="3">
    <source>
        <dbReference type="EMBL" id="CAD8394443.1"/>
    </source>
</evidence>
<dbReference type="PANTHER" id="PTHR46762:SF1">
    <property type="entry name" value="NUCLEOREDOXIN-LIKE PROTEIN 2"/>
    <property type="match status" value="1"/>
</dbReference>
<dbReference type="InterPro" id="IPR029519">
    <property type="entry name" value="RdCVF2"/>
</dbReference>
<gene>
    <name evidence="3" type="ORF">RMAR0315_LOCUS4428</name>
</gene>
<proteinExistence type="predicted"/>
<feature type="domain" description="Thioredoxin" evidence="2">
    <location>
        <begin position="11"/>
        <end position="160"/>
    </location>
</feature>